<dbReference type="Gene3D" id="3.30.200.20">
    <property type="entry name" value="Phosphorylase Kinase, domain 1"/>
    <property type="match status" value="1"/>
</dbReference>
<evidence type="ECO:0000256" key="7">
    <source>
        <dbReference type="PROSITE-ProRule" id="PRU10141"/>
    </source>
</evidence>
<organism evidence="10 11">
    <name type="scientific">Actinomadura miaoliensis</name>
    <dbReference type="NCBI Taxonomy" id="430685"/>
    <lineage>
        <taxon>Bacteria</taxon>
        <taxon>Bacillati</taxon>
        <taxon>Actinomycetota</taxon>
        <taxon>Actinomycetes</taxon>
        <taxon>Streptosporangiales</taxon>
        <taxon>Thermomonosporaceae</taxon>
        <taxon>Actinomadura</taxon>
    </lineage>
</organism>
<dbReference type="PANTHER" id="PTHR43289">
    <property type="entry name" value="MITOGEN-ACTIVATED PROTEIN KINASE KINASE KINASE 20-RELATED"/>
    <property type="match status" value="1"/>
</dbReference>
<accession>A0ABP7W2Y1</accession>
<keyword evidence="5" id="KW-0418">Kinase</keyword>
<dbReference type="EC" id="2.7.11.1" evidence="1"/>
<comment type="caution">
    <text evidence="10">The sequence shown here is derived from an EMBL/GenBank/DDBJ whole genome shotgun (WGS) entry which is preliminary data.</text>
</comment>
<protein>
    <recommendedName>
        <fullName evidence="1">non-specific serine/threonine protein kinase</fullName>
        <ecNumber evidence="1">2.7.11.1</ecNumber>
    </recommendedName>
</protein>
<keyword evidence="4 7" id="KW-0547">Nucleotide-binding</keyword>
<dbReference type="SUPFAM" id="SSF56112">
    <property type="entry name" value="Protein kinase-like (PK-like)"/>
    <property type="match status" value="1"/>
</dbReference>
<evidence type="ECO:0000256" key="5">
    <source>
        <dbReference type="ARBA" id="ARBA00022777"/>
    </source>
</evidence>
<gene>
    <name evidence="10" type="ORF">GCM10022214_42970</name>
</gene>
<reference evidence="11" key="1">
    <citation type="journal article" date="2019" name="Int. J. Syst. Evol. Microbiol.">
        <title>The Global Catalogue of Microorganisms (GCM) 10K type strain sequencing project: providing services to taxonomists for standard genome sequencing and annotation.</title>
        <authorList>
            <consortium name="The Broad Institute Genomics Platform"/>
            <consortium name="The Broad Institute Genome Sequencing Center for Infectious Disease"/>
            <person name="Wu L."/>
            <person name="Ma J."/>
        </authorList>
    </citation>
    <scope>NUCLEOTIDE SEQUENCE [LARGE SCALE GENOMIC DNA]</scope>
    <source>
        <strain evidence="11">JCM 16702</strain>
    </source>
</reference>
<evidence type="ECO:0000313" key="10">
    <source>
        <dbReference type="EMBL" id="GAA4079928.1"/>
    </source>
</evidence>
<sequence>MPERTDGVADVTGTGRKRTYSKGMARQVVDGWTVPGFTHVRELGSGASGRVVLAVDDVTQTKVAIKYLDRRLDGDEAFLSRFRLAARRLAQIEDPNLVDFYDFVEAPHGGAAIVMEWVDGVSLRRVVDAQGPTGPLAALSMLGGVLVGLAAAHAKDLVHGSLRPANVLVDGDGNGRLVDLALAPPGTEAQSGPVYAAPELWDGVAAGPASDIYAATAIFYECLTGHPPFSGRSQSALAKAHREAPVPADEVPGPLRDLILAGLAKKPSERPASAADFLGAVEEAAVAAYGPAWEAQGRSRITELVKQTQALPEPAPARGGGRAPAKAPAAKSGGRGRLVALLVAGVVVVGGAGGAAALTLGGGGDDDKKTVQPPPSPATSGTPSPALPAGPGPVNPAAAAALATQVEQAVARTPSGAFSYRRTGGAAIKAQGSFALAAAASPSYQMSVSGQGADVRRPAQARLVADTTYLRSRNTWRPAGANPRTRGYVNLVSHVRWSSSVSNVTTLLRTSTSLRKTGASTYQGAVPLARLAQAPGLGPLYAEVARATGAQQVTFVVQFDSAMRPLQIRVRAAGSGAKPRSQLLHTSYSRWGQKVSIPAPRGAG</sequence>
<dbReference type="CDD" id="cd14014">
    <property type="entry name" value="STKc_PknB_like"/>
    <property type="match status" value="1"/>
</dbReference>
<feature type="region of interest" description="Disordered" evidence="8">
    <location>
        <begin position="312"/>
        <end position="331"/>
    </location>
</feature>
<evidence type="ECO:0000256" key="8">
    <source>
        <dbReference type="SAM" id="MobiDB-lite"/>
    </source>
</evidence>
<dbReference type="PROSITE" id="PS00107">
    <property type="entry name" value="PROTEIN_KINASE_ATP"/>
    <property type="match status" value="1"/>
</dbReference>
<keyword evidence="2" id="KW-0723">Serine/threonine-protein kinase</keyword>
<feature type="domain" description="Protein kinase" evidence="9">
    <location>
        <begin position="37"/>
        <end position="286"/>
    </location>
</feature>
<evidence type="ECO:0000256" key="4">
    <source>
        <dbReference type="ARBA" id="ARBA00022741"/>
    </source>
</evidence>
<dbReference type="PROSITE" id="PS50011">
    <property type="entry name" value="PROTEIN_KINASE_DOM"/>
    <property type="match status" value="1"/>
</dbReference>
<dbReference type="InterPro" id="IPR000719">
    <property type="entry name" value="Prot_kinase_dom"/>
</dbReference>
<dbReference type="InterPro" id="IPR017441">
    <property type="entry name" value="Protein_kinase_ATP_BS"/>
</dbReference>
<dbReference type="PANTHER" id="PTHR43289:SF6">
    <property type="entry name" value="SERINE_THREONINE-PROTEIN KINASE NEKL-3"/>
    <property type="match status" value="1"/>
</dbReference>
<dbReference type="InterPro" id="IPR011009">
    <property type="entry name" value="Kinase-like_dom_sf"/>
</dbReference>
<evidence type="ECO:0000256" key="6">
    <source>
        <dbReference type="ARBA" id="ARBA00022840"/>
    </source>
</evidence>
<evidence type="ECO:0000256" key="1">
    <source>
        <dbReference type="ARBA" id="ARBA00012513"/>
    </source>
</evidence>
<feature type="binding site" evidence="7">
    <location>
        <position position="66"/>
    </location>
    <ligand>
        <name>ATP</name>
        <dbReference type="ChEBI" id="CHEBI:30616"/>
    </ligand>
</feature>
<evidence type="ECO:0000256" key="3">
    <source>
        <dbReference type="ARBA" id="ARBA00022679"/>
    </source>
</evidence>
<keyword evidence="3" id="KW-0808">Transferase</keyword>
<name>A0ABP7W2Y1_9ACTN</name>
<dbReference type="Gene3D" id="2.50.20.20">
    <property type="match status" value="1"/>
</dbReference>
<dbReference type="Proteomes" id="UP001500683">
    <property type="component" value="Unassembled WGS sequence"/>
</dbReference>
<evidence type="ECO:0000313" key="11">
    <source>
        <dbReference type="Proteomes" id="UP001500683"/>
    </source>
</evidence>
<evidence type="ECO:0000259" key="9">
    <source>
        <dbReference type="PROSITE" id="PS50011"/>
    </source>
</evidence>
<dbReference type="EMBL" id="BAAAZG010000027">
    <property type="protein sequence ID" value="GAA4079928.1"/>
    <property type="molecule type" value="Genomic_DNA"/>
</dbReference>
<keyword evidence="11" id="KW-1185">Reference proteome</keyword>
<feature type="compositionally biased region" description="Pro residues" evidence="8">
    <location>
        <begin position="385"/>
        <end position="394"/>
    </location>
</feature>
<proteinExistence type="predicted"/>
<feature type="region of interest" description="Disordered" evidence="8">
    <location>
        <begin position="360"/>
        <end position="396"/>
    </location>
</feature>
<dbReference type="Gene3D" id="1.10.510.10">
    <property type="entry name" value="Transferase(Phosphotransferase) domain 1"/>
    <property type="match status" value="1"/>
</dbReference>
<evidence type="ECO:0000256" key="2">
    <source>
        <dbReference type="ARBA" id="ARBA00022527"/>
    </source>
</evidence>
<dbReference type="Pfam" id="PF00069">
    <property type="entry name" value="Pkinase"/>
    <property type="match status" value="1"/>
</dbReference>
<keyword evidence="6 7" id="KW-0067">ATP-binding</keyword>